<reference evidence="1 2" key="1">
    <citation type="submission" date="2019-03" db="EMBL/GenBank/DDBJ databases">
        <title>Genomic Encyclopedia of Type Strains, Phase IV (KMG-IV): sequencing the most valuable type-strain genomes for metagenomic binning, comparative biology and taxonomic classification.</title>
        <authorList>
            <person name="Goeker M."/>
        </authorList>
    </citation>
    <scope>NUCLEOTIDE SEQUENCE [LARGE SCALE GENOMIC DNA]</scope>
    <source>
        <strain evidence="1 2">DSM 24455</strain>
    </source>
</reference>
<dbReference type="OrthoDB" id="1708171at2"/>
<accession>A0A4R7KAT6</accession>
<evidence type="ECO:0000313" key="2">
    <source>
        <dbReference type="Proteomes" id="UP000295325"/>
    </source>
</evidence>
<evidence type="ECO:0000313" key="1">
    <source>
        <dbReference type="EMBL" id="TDT52002.1"/>
    </source>
</evidence>
<proteinExistence type="predicted"/>
<name>A0A4R7KAT6_9CLOT</name>
<protein>
    <submittedName>
        <fullName evidence="1">Uncharacterized protein</fullName>
    </submittedName>
</protein>
<comment type="caution">
    <text evidence="1">The sequence shown here is derived from an EMBL/GenBank/DDBJ whole genome shotgun (WGS) entry which is preliminary data.</text>
</comment>
<gene>
    <name evidence="1" type="ORF">EDD71_11533</name>
</gene>
<keyword evidence="2" id="KW-1185">Reference proteome</keyword>
<organism evidence="1 2">
    <name type="scientific">Fonticella tunisiensis</name>
    <dbReference type="NCBI Taxonomy" id="1096341"/>
    <lineage>
        <taxon>Bacteria</taxon>
        <taxon>Bacillati</taxon>
        <taxon>Bacillota</taxon>
        <taxon>Clostridia</taxon>
        <taxon>Eubacteriales</taxon>
        <taxon>Clostridiaceae</taxon>
        <taxon>Fonticella</taxon>
    </lineage>
</organism>
<sequence>MEYELLLKAIEKMLDEKLDRKFDEKLEPIKKELADIKSNQETILSFIKQADTEFLKLNETVKFVDKLKKVMNE</sequence>
<dbReference type="RefSeq" id="WP_133628527.1">
    <property type="nucleotide sequence ID" value="NZ_SOAZ01000015.1"/>
</dbReference>
<dbReference type="EMBL" id="SOAZ01000015">
    <property type="protein sequence ID" value="TDT52002.1"/>
    <property type="molecule type" value="Genomic_DNA"/>
</dbReference>
<dbReference type="Proteomes" id="UP000295325">
    <property type="component" value="Unassembled WGS sequence"/>
</dbReference>
<dbReference type="AlphaFoldDB" id="A0A4R7KAT6"/>